<feature type="binding site" evidence="5">
    <location>
        <position position="182"/>
    </location>
    <ligand>
        <name>ATP</name>
        <dbReference type="ChEBI" id="CHEBI:30616"/>
    </ligand>
</feature>
<dbReference type="CDD" id="cd01428">
    <property type="entry name" value="ADK"/>
    <property type="match status" value="1"/>
</dbReference>
<evidence type="ECO:0000256" key="3">
    <source>
        <dbReference type="ARBA" id="ARBA00022741"/>
    </source>
</evidence>
<keyword evidence="2 5" id="KW-0545">Nucleotide biosynthesis</keyword>
<dbReference type="PRINTS" id="PR00094">
    <property type="entry name" value="ADENYLTKNASE"/>
</dbReference>
<comment type="pathway">
    <text evidence="5">Purine metabolism; AMP biosynthesis via salvage pathway; AMP from ADP: step 1/1.</text>
</comment>
<dbReference type="GO" id="GO:0005737">
    <property type="term" value="C:cytoplasm"/>
    <property type="evidence" value="ECO:0007669"/>
    <property type="project" value="UniProtKB-SubCell"/>
</dbReference>
<dbReference type="SUPFAM" id="SSF52540">
    <property type="entry name" value="P-loop containing nucleoside triphosphate hydrolases"/>
    <property type="match status" value="1"/>
</dbReference>
<evidence type="ECO:0000256" key="1">
    <source>
        <dbReference type="ARBA" id="ARBA00022679"/>
    </source>
</evidence>
<comment type="domain">
    <text evidence="5">Consists of three domains, a large central CORE domain and two small peripheral domains, NMPbind and LID, which undergo movements during catalysis. The LID domain closes over the site of phosphoryl transfer upon ATP binding. Assembling and dissambling the active center during each catalytic cycle provides an effective means to prevent ATP hydrolysis.</text>
</comment>
<dbReference type="Gene3D" id="3.40.50.300">
    <property type="entry name" value="P-loop containing nucleotide triphosphate hydrolases"/>
    <property type="match status" value="1"/>
</dbReference>
<gene>
    <name evidence="5" type="primary">adk</name>
    <name evidence="8" type="ORF">COZ82_02055</name>
</gene>
<feature type="binding site" evidence="5">
    <location>
        <begin position="13"/>
        <end position="18"/>
    </location>
    <ligand>
        <name>ATP</name>
        <dbReference type="ChEBI" id="CHEBI:30616"/>
    </ligand>
</feature>
<dbReference type="EC" id="2.7.4.3" evidence="5 7"/>
<dbReference type="Proteomes" id="UP000230837">
    <property type="component" value="Unassembled WGS sequence"/>
</dbReference>
<dbReference type="HAMAP" id="MF_00235">
    <property type="entry name" value="Adenylate_kinase_Adk"/>
    <property type="match status" value="1"/>
</dbReference>
<name>A0A2M7INR5_9BACT</name>
<feature type="binding site" evidence="5">
    <location>
        <begin position="97"/>
        <end position="100"/>
    </location>
    <ligand>
        <name>AMP</name>
        <dbReference type="ChEBI" id="CHEBI:456215"/>
    </ligand>
</feature>
<keyword evidence="1 5" id="KW-0808">Transferase</keyword>
<comment type="subunit">
    <text evidence="5 7">Monomer.</text>
</comment>
<comment type="similarity">
    <text evidence="5 6">Belongs to the adenylate kinase family.</text>
</comment>
<dbReference type="InterPro" id="IPR000850">
    <property type="entry name" value="Adenylat/UMP-CMP_kin"/>
</dbReference>
<reference evidence="9" key="1">
    <citation type="submission" date="2017-09" db="EMBL/GenBank/DDBJ databases">
        <title>Depth-based differentiation of microbial function through sediment-hosted aquifers and enrichment of novel symbionts in the deep terrestrial subsurface.</title>
        <authorList>
            <person name="Probst A.J."/>
            <person name="Ladd B."/>
            <person name="Jarett J.K."/>
            <person name="Geller-Mcgrath D.E."/>
            <person name="Sieber C.M.K."/>
            <person name="Emerson J.B."/>
            <person name="Anantharaman K."/>
            <person name="Thomas B.C."/>
            <person name="Malmstrom R."/>
            <person name="Stieglmeier M."/>
            <person name="Klingl A."/>
            <person name="Woyke T."/>
            <person name="Ryan C.M."/>
            <person name="Banfield J.F."/>
        </authorList>
    </citation>
    <scope>NUCLEOTIDE SEQUENCE [LARGE SCALE GENOMIC DNA]</scope>
</reference>
<evidence type="ECO:0000313" key="9">
    <source>
        <dbReference type="Proteomes" id="UP000230837"/>
    </source>
</evidence>
<sequence length="199" mass="22549">MQPLTIIFIGPQGSGKGTQIEKLDIVLNKKDPTRQTLDIQTGRRFRALAMRGEGYTEDHVSATLDSGVLQPLFLSVVLWGDAMREHLNPDCHILIDGFPRTVAEAIVLESALSFYKRDSVIIINLDTPEEIVRKRMEGRARKDDTKASIEARLEWYRNETLPVIDYYRKRNNTIVFDIKGTDSIDGVHQQILNVLGLNS</sequence>
<organism evidence="8 9">
    <name type="scientific">Candidatus Kaiserbacteria bacterium CG_4_8_14_3_um_filter_38_9</name>
    <dbReference type="NCBI Taxonomy" id="1974599"/>
    <lineage>
        <taxon>Bacteria</taxon>
        <taxon>Candidatus Kaiseribacteriota</taxon>
    </lineage>
</organism>
<dbReference type="GO" id="GO:0004017">
    <property type="term" value="F:AMP kinase activity"/>
    <property type="evidence" value="ECO:0007669"/>
    <property type="project" value="UniProtKB-UniRule"/>
</dbReference>
<comment type="subcellular location">
    <subcellularLocation>
        <location evidence="5 7">Cytoplasm</location>
    </subcellularLocation>
</comment>
<feature type="binding site" evidence="5">
    <location>
        <position position="139"/>
    </location>
    <ligand>
        <name>ATP</name>
        <dbReference type="ChEBI" id="CHEBI:30616"/>
    </ligand>
</feature>
<comment type="caution">
    <text evidence="5">Lacks conserved residue(s) required for the propagation of feature annotation.</text>
</comment>
<comment type="function">
    <text evidence="5">Catalyzes the reversible transfer of the terminal phosphate group between ATP and AMP. Plays an important role in cellular energy homeostasis and in adenine nucleotide metabolism.</text>
</comment>
<comment type="catalytic activity">
    <reaction evidence="5 7">
        <text>AMP + ATP = 2 ADP</text>
        <dbReference type="Rhea" id="RHEA:12973"/>
        <dbReference type="ChEBI" id="CHEBI:30616"/>
        <dbReference type="ChEBI" id="CHEBI:456215"/>
        <dbReference type="ChEBI" id="CHEBI:456216"/>
        <dbReference type="EC" id="2.7.4.3"/>
    </reaction>
</comment>
<feature type="binding site" evidence="5">
    <location>
        <position position="41"/>
    </location>
    <ligand>
        <name>AMP</name>
        <dbReference type="ChEBI" id="CHEBI:456215"/>
    </ligand>
</feature>
<dbReference type="GO" id="GO:0005524">
    <property type="term" value="F:ATP binding"/>
    <property type="evidence" value="ECO:0007669"/>
    <property type="project" value="UniProtKB-UniRule"/>
</dbReference>
<evidence type="ECO:0000256" key="7">
    <source>
        <dbReference type="RuleBase" id="RU003331"/>
    </source>
</evidence>
<evidence type="ECO:0000256" key="5">
    <source>
        <dbReference type="HAMAP-Rule" id="MF_00235"/>
    </source>
</evidence>
<keyword evidence="4 5" id="KW-0418">Kinase</keyword>
<dbReference type="EMBL" id="PFHR01000114">
    <property type="protein sequence ID" value="PIW96973.1"/>
    <property type="molecule type" value="Genomic_DNA"/>
</dbReference>
<dbReference type="PANTHER" id="PTHR23359">
    <property type="entry name" value="NUCLEOTIDE KINASE"/>
    <property type="match status" value="1"/>
</dbReference>
<dbReference type="InterPro" id="IPR027417">
    <property type="entry name" value="P-loop_NTPase"/>
</dbReference>
<dbReference type="UniPathway" id="UPA00588">
    <property type="reaction ID" value="UER00649"/>
</dbReference>
<keyword evidence="3 5" id="KW-0547">Nucleotide-binding</keyword>
<feature type="binding site" evidence="5">
    <location>
        <position position="46"/>
    </location>
    <ligand>
        <name>AMP</name>
        <dbReference type="ChEBI" id="CHEBI:456215"/>
    </ligand>
</feature>
<accession>A0A2M7INR5</accession>
<dbReference type="GO" id="GO:0044209">
    <property type="term" value="P:AMP salvage"/>
    <property type="evidence" value="ECO:0007669"/>
    <property type="project" value="UniProtKB-UniRule"/>
</dbReference>
<keyword evidence="5 7" id="KW-0067">ATP-binding</keyword>
<comment type="caution">
    <text evidence="8">The sequence shown here is derived from an EMBL/GenBank/DDBJ whole genome shotgun (WGS) entry which is preliminary data.</text>
</comment>
<evidence type="ECO:0000313" key="8">
    <source>
        <dbReference type="EMBL" id="PIW96973.1"/>
    </source>
</evidence>
<evidence type="ECO:0000256" key="4">
    <source>
        <dbReference type="ARBA" id="ARBA00022777"/>
    </source>
</evidence>
<protein>
    <recommendedName>
        <fullName evidence="5 7">Adenylate kinase</fullName>
        <shortName evidence="5">AK</shortName>
        <ecNumber evidence="5 7">2.7.4.3</ecNumber>
    </recommendedName>
    <alternativeName>
        <fullName evidence="5">ATP-AMP transphosphorylase</fullName>
    </alternativeName>
    <alternativeName>
        <fullName evidence="5">ATP:AMP phosphotransferase</fullName>
    </alternativeName>
    <alternativeName>
        <fullName evidence="5">Adenylate monophosphate kinase</fullName>
    </alternativeName>
</protein>
<feature type="binding site" evidence="5">
    <location>
        <position position="141"/>
    </location>
    <ligand>
        <name>AMP</name>
        <dbReference type="ChEBI" id="CHEBI:456215"/>
    </ligand>
</feature>
<evidence type="ECO:0000256" key="6">
    <source>
        <dbReference type="RuleBase" id="RU003330"/>
    </source>
</evidence>
<proteinExistence type="inferred from homology"/>
<keyword evidence="5" id="KW-0963">Cytoplasm</keyword>
<feature type="binding site" evidence="5">
    <location>
        <position position="152"/>
    </location>
    <ligand>
        <name>AMP</name>
        <dbReference type="ChEBI" id="CHEBI:456215"/>
    </ligand>
</feature>
<dbReference type="Pfam" id="PF00406">
    <property type="entry name" value="ADK"/>
    <property type="match status" value="1"/>
</dbReference>
<evidence type="ECO:0000256" key="2">
    <source>
        <dbReference type="ARBA" id="ARBA00022727"/>
    </source>
</evidence>
<dbReference type="AlphaFoldDB" id="A0A2M7INR5"/>